<feature type="region of interest" description="Disordered" evidence="5">
    <location>
        <begin position="1"/>
        <end position="40"/>
    </location>
</feature>
<sequence length="822" mass="91857">MASDFTKKVTPTPPTSPTDFDPDKEHPSTNAKPKRKPPDGTMEYIVQASETLESISAKCDATPSEVVKINKLALRMVFPGQHIFIPDKDALPAKVSHQLNGGIKEGERSKATSPTDVLKRSISNERHLNIPGHIEAIIVPDEHSLNGHNTVDSVSVMPEGEGGRLDEECHARFLKINASYVIEDQGNVSGVLLVTPNAIMFDPNVSDTLVMKNGSDKYGAIIPLENILSAAIYSEIVPRAARRHSKIEPAMFASVVAHRSESLPEESSEKEADEKATERQDSVENLPQQEEAIKEDPKVKELAHEEHTLTRRVASLPVCTTTSEAHQEESIEEGQKGMLKGGLQPSTDKPEGMLARTRRLSPFRTRSAVEKSSDDDMATESAGKKRGSLAPLRKLSYSLGLGKKDSQNSLTGDFDEWSKGMDGIFKRTGSLRASVSPKIKSFVDYSSGLFNVDNEETNSPKLLSVGSEESSPLPGESFTTWQLRRGLSRDDVLQHASVRRQKFGYRSVVTAEDKPELFKSVEDLLPKEKDMGKPLYLCIRAGVPVANRSPKGTGAIETHNRKRLKPEYWFAIERDKAEKFYGFMLHWRPEAYGTEEMDPAELGFMLFDEPDEELNSHFAKDLRGMAKEWEVIAYDEAKRRAFFLEREESVLPLPELRGHSDILSDDICRWLVPHLPARAQGYPWTLIYSTSEHGFSLKTLYRRMQQIDAPTLFIVKDVNEHVFGAIISCGLRVAEHFYGTGESLLFTLVPQFKVYNWIGSNEYIVRGQLENIAIGSGRGSFGIWMDEDFNKGRTAECSTFENEPLCPCGDFLVKNVEAWSFF</sequence>
<name>A0A1D1UND9_RAMVA</name>
<evidence type="ECO:0000256" key="1">
    <source>
        <dbReference type="ARBA" id="ARBA00004173"/>
    </source>
</evidence>
<comment type="caution">
    <text evidence="8">The sequence shown here is derived from an EMBL/GenBank/DDBJ whole genome shotgun (WGS) entry which is preliminary data.</text>
</comment>
<evidence type="ECO:0000259" key="6">
    <source>
        <dbReference type="PROSITE" id="PS51782"/>
    </source>
</evidence>
<dbReference type="PANTHER" id="PTHR23354">
    <property type="entry name" value="NUCLEOLAR PROTEIN 7/ESTROGEN RECEPTOR COACTIVATOR-RELATED"/>
    <property type="match status" value="1"/>
</dbReference>
<dbReference type="GO" id="GO:0006979">
    <property type="term" value="P:response to oxidative stress"/>
    <property type="evidence" value="ECO:0007669"/>
    <property type="project" value="TreeGrafter"/>
</dbReference>
<dbReference type="GO" id="GO:0005739">
    <property type="term" value="C:mitochondrion"/>
    <property type="evidence" value="ECO:0007669"/>
    <property type="project" value="UniProtKB-SubCell"/>
</dbReference>
<dbReference type="AlphaFoldDB" id="A0A1D1UND9"/>
<dbReference type="Pfam" id="PF07534">
    <property type="entry name" value="TLD"/>
    <property type="match status" value="1"/>
</dbReference>
<proteinExistence type="inferred from homology"/>
<comment type="subcellular location">
    <subcellularLocation>
        <location evidence="1">Mitochondrion</location>
    </subcellularLocation>
</comment>
<evidence type="ECO:0000256" key="4">
    <source>
        <dbReference type="ARBA" id="ARBA00040604"/>
    </source>
</evidence>
<dbReference type="EMBL" id="BDGG01000002">
    <property type="protein sequence ID" value="GAU91226.1"/>
    <property type="molecule type" value="Genomic_DNA"/>
</dbReference>
<protein>
    <recommendedName>
        <fullName evidence="4">Oxidation resistance protein 1</fullName>
    </recommendedName>
</protein>
<evidence type="ECO:0000256" key="2">
    <source>
        <dbReference type="ARBA" id="ARBA00009540"/>
    </source>
</evidence>
<dbReference type="SMART" id="SM00584">
    <property type="entry name" value="TLDc"/>
    <property type="match status" value="1"/>
</dbReference>
<dbReference type="STRING" id="947166.A0A1D1UND9"/>
<gene>
    <name evidence="8" type="primary">RvY_03527-1</name>
    <name evidence="8" type="synonym">RvY_03527.1</name>
    <name evidence="8" type="ORF">RvY_03527</name>
</gene>
<dbReference type="Pfam" id="PF01476">
    <property type="entry name" value="LysM"/>
    <property type="match status" value="1"/>
</dbReference>
<dbReference type="SMART" id="SM00257">
    <property type="entry name" value="LysM"/>
    <property type="match status" value="1"/>
</dbReference>
<dbReference type="PROSITE" id="PS51886">
    <property type="entry name" value="TLDC"/>
    <property type="match status" value="1"/>
</dbReference>
<dbReference type="CDD" id="cd00118">
    <property type="entry name" value="LysM"/>
    <property type="match status" value="1"/>
</dbReference>
<feature type="compositionally biased region" description="Basic and acidic residues" evidence="5">
    <location>
        <begin position="291"/>
        <end position="300"/>
    </location>
</feature>
<organism evidence="8 9">
    <name type="scientific">Ramazzottius varieornatus</name>
    <name type="common">Water bear</name>
    <name type="synonym">Tardigrade</name>
    <dbReference type="NCBI Taxonomy" id="947166"/>
    <lineage>
        <taxon>Eukaryota</taxon>
        <taxon>Metazoa</taxon>
        <taxon>Ecdysozoa</taxon>
        <taxon>Tardigrada</taxon>
        <taxon>Eutardigrada</taxon>
        <taxon>Parachela</taxon>
        <taxon>Hypsibioidea</taxon>
        <taxon>Ramazzottiidae</taxon>
        <taxon>Ramazzottius</taxon>
    </lineage>
</organism>
<dbReference type="SUPFAM" id="SSF54106">
    <property type="entry name" value="LysM domain"/>
    <property type="match status" value="1"/>
</dbReference>
<evidence type="ECO:0000313" key="9">
    <source>
        <dbReference type="Proteomes" id="UP000186922"/>
    </source>
</evidence>
<dbReference type="InterPro" id="IPR018392">
    <property type="entry name" value="LysM"/>
</dbReference>
<dbReference type="PROSITE" id="PS51782">
    <property type="entry name" value="LYSM"/>
    <property type="match status" value="1"/>
</dbReference>
<feature type="domain" description="TLDc" evidence="7">
    <location>
        <begin position="661"/>
        <end position="822"/>
    </location>
</feature>
<feature type="region of interest" description="Disordered" evidence="5">
    <location>
        <begin position="323"/>
        <end position="387"/>
    </location>
</feature>
<evidence type="ECO:0000256" key="5">
    <source>
        <dbReference type="SAM" id="MobiDB-lite"/>
    </source>
</evidence>
<dbReference type="PANTHER" id="PTHR23354:SF62">
    <property type="entry name" value="MUSTARD, ISOFORM V"/>
    <property type="match status" value="1"/>
</dbReference>
<feature type="compositionally biased region" description="Basic and acidic residues" evidence="5">
    <location>
        <begin position="258"/>
        <end position="282"/>
    </location>
</feature>
<dbReference type="InterPro" id="IPR036779">
    <property type="entry name" value="LysM_dom_sf"/>
</dbReference>
<evidence type="ECO:0000259" key="7">
    <source>
        <dbReference type="PROSITE" id="PS51886"/>
    </source>
</evidence>
<feature type="domain" description="LysM" evidence="6">
    <location>
        <begin position="42"/>
        <end position="85"/>
    </location>
</feature>
<dbReference type="Gene3D" id="3.10.350.10">
    <property type="entry name" value="LysM domain"/>
    <property type="match status" value="1"/>
</dbReference>
<comment type="similarity">
    <text evidence="2">Belongs to the OXR1 family.</text>
</comment>
<dbReference type="OrthoDB" id="26679at2759"/>
<dbReference type="GO" id="GO:0005634">
    <property type="term" value="C:nucleus"/>
    <property type="evidence" value="ECO:0007669"/>
    <property type="project" value="TreeGrafter"/>
</dbReference>
<dbReference type="Proteomes" id="UP000186922">
    <property type="component" value="Unassembled WGS sequence"/>
</dbReference>
<evidence type="ECO:0000256" key="3">
    <source>
        <dbReference type="ARBA" id="ARBA00023128"/>
    </source>
</evidence>
<keyword evidence="3" id="KW-0496">Mitochondrion</keyword>
<accession>A0A1D1UND9</accession>
<evidence type="ECO:0000313" key="8">
    <source>
        <dbReference type="EMBL" id="GAU91226.1"/>
    </source>
</evidence>
<reference evidence="8 9" key="1">
    <citation type="journal article" date="2016" name="Nat. Commun.">
        <title>Extremotolerant tardigrade genome and improved radiotolerance of human cultured cells by tardigrade-unique protein.</title>
        <authorList>
            <person name="Hashimoto T."/>
            <person name="Horikawa D.D."/>
            <person name="Saito Y."/>
            <person name="Kuwahara H."/>
            <person name="Kozuka-Hata H."/>
            <person name="Shin-I T."/>
            <person name="Minakuchi Y."/>
            <person name="Ohishi K."/>
            <person name="Motoyama A."/>
            <person name="Aizu T."/>
            <person name="Enomoto A."/>
            <person name="Kondo K."/>
            <person name="Tanaka S."/>
            <person name="Hara Y."/>
            <person name="Koshikawa S."/>
            <person name="Sagara H."/>
            <person name="Miura T."/>
            <person name="Yokobori S."/>
            <person name="Miyagawa K."/>
            <person name="Suzuki Y."/>
            <person name="Kubo T."/>
            <person name="Oyama M."/>
            <person name="Kohara Y."/>
            <person name="Fujiyama A."/>
            <person name="Arakawa K."/>
            <person name="Katayama T."/>
            <person name="Toyoda A."/>
            <person name="Kunieda T."/>
        </authorList>
    </citation>
    <scope>NUCLEOTIDE SEQUENCE [LARGE SCALE GENOMIC DNA]</scope>
    <source>
        <strain evidence="8 9">YOKOZUNA-1</strain>
    </source>
</reference>
<keyword evidence="9" id="KW-1185">Reference proteome</keyword>
<dbReference type="InterPro" id="IPR006571">
    <property type="entry name" value="TLDc_dom"/>
</dbReference>
<feature type="region of interest" description="Disordered" evidence="5">
    <location>
        <begin position="258"/>
        <end position="300"/>
    </location>
</feature>
<feature type="compositionally biased region" description="Basic and acidic residues" evidence="5">
    <location>
        <begin position="325"/>
        <end position="335"/>
    </location>
</feature>